<proteinExistence type="predicted"/>
<keyword evidence="1" id="KW-0472">Membrane</keyword>
<evidence type="ECO:0000256" key="1">
    <source>
        <dbReference type="SAM" id="Phobius"/>
    </source>
</evidence>
<keyword evidence="3" id="KW-1185">Reference proteome</keyword>
<evidence type="ECO:0008006" key="4">
    <source>
        <dbReference type="Google" id="ProtNLM"/>
    </source>
</evidence>
<protein>
    <recommendedName>
        <fullName evidence="4">CcmD family protein</fullName>
    </recommendedName>
</protein>
<sequence length="69" mass="8302">MKEQVVTTPEDVVSDTITNIFTYANYFLVAALVVLLIYMTIRDFKKKQHQKKLEREQQEYNRFDNEDNQ</sequence>
<feature type="transmembrane region" description="Helical" evidence="1">
    <location>
        <begin position="20"/>
        <end position="41"/>
    </location>
</feature>
<evidence type="ECO:0000313" key="3">
    <source>
        <dbReference type="Proteomes" id="UP000321245"/>
    </source>
</evidence>
<evidence type="ECO:0000313" key="2">
    <source>
        <dbReference type="EMBL" id="GEM52580.1"/>
    </source>
</evidence>
<dbReference type="STRING" id="1218108.GCA_000382425_03356"/>
<comment type="caution">
    <text evidence="2">The sequence shown here is derived from an EMBL/GenBank/DDBJ whole genome shotgun (WGS) entry which is preliminary data.</text>
</comment>
<dbReference type="AlphaFoldDB" id="A0A511NID7"/>
<organism evidence="2 3">
    <name type="scientific">Empedobacter brevis NBRC 14943 = ATCC 43319</name>
    <dbReference type="NCBI Taxonomy" id="1218108"/>
    <lineage>
        <taxon>Bacteria</taxon>
        <taxon>Pseudomonadati</taxon>
        <taxon>Bacteroidota</taxon>
        <taxon>Flavobacteriia</taxon>
        <taxon>Flavobacteriales</taxon>
        <taxon>Weeksellaceae</taxon>
        <taxon>Empedobacter</taxon>
    </lineage>
</organism>
<reference evidence="2 3" key="1">
    <citation type="submission" date="2019-07" db="EMBL/GenBank/DDBJ databases">
        <title>Whole genome shotgun sequence of Empedobacter brevis NBRC 14943.</title>
        <authorList>
            <person name="Hosoyama A."/>
            <person name="Uohara A."/>
            <person name="Ohji S."/>
            <person name="Ichikawa N."/>
        </authorList>
    </citation>
    <scope>NUCLEOTIDE SEQUENCE [LARGE SCALE GENOMIC DNA]</scope>
    <source>
        <strain evidence="2 3">NBRC 14943</strain>
    </source>
</reference>
<dbReference type="Proteomes" id="UP000321245">
    <property type="component" value="Unassembled WGS sequence"/>
</dbReference>
<gene>
    <name evidence="2" type="ORF">EB1_23700</name>
</gene>
<dbReference type="OrthoDB" id="1451727at2"/>
<dbReference type="RefSeq" id="WP_019976825.1">
    <property type="nucleotide sequence ID" value="NZ_BJXC01000017.1"/>
</dbReference>
<name>A0A511NID7_9FLAO</name>
<keyword evidence="1" id="KW-0812">Transmembrane</keyword>
<dbReference type="GeneID" id="84651385"/>
<dbReference type="EMBL" id="BJXC01000017">
    <property type="protein sequence ID" value="GEM52580.1"/>
    <property type="molecule type" value="Genomic_DNA"/>
</dbReference>
<keyword evidence="1" id="KW-1133">Transmembrane helix</keyword>
<accession>A0A511NID7</accession>